<evidence type="ECO:0000313" key="1">
    <source>
        <dbReference type="EMBL" id="GEU88296.1"/>
    </source>
</evidence>
<name>A0A6L2NQ71_TANCI</name>
<dbReference type="EMBL" id="BKCJ010009718">
    <property type="protein sequence ID" value="GEU88296.1"/>
    <property type="molecule type" value="Genomic_DNA"/>
</dbReference>
<organism evidence="1">
    <name type="scientific">Tanacetum cinerariifolium</name>
    <name type="common">Dalmatian daisy</name>
    <name type="synonym">Chrysanthemum cinerariifolium</name>
    <dbReference type="NCBI Taxonomy" id="118510"/>
    <lineage>
        <taxon>Eukaryota</taxon>
        <taxon>Viridiplantae</taxon>
        <taxon>Streptophyta</taxon>
        <taxon>Embryophyta</taxon>
        <taxon>Tracheophyta</taxon>
        <taxon>Spermatophyta</taxon>
        <taxon>Magnoliopsida</taxon>
        <taxon>eudicotyledons</taxon>
        <taxon>Gunneridae</taxon>
        <taxon>Pentapetalae</taxon>
        <taxon>asterids</taxon>
        <taxon>campanulids</taxon>
        <taxon>Asterales</taxon>
        <taxon>Asteraceae</taxon>
        <taxon>Asteroideae</taxon>
        <taxon>Anthemideae</taxon>
        <taxon>Anthemidinae</taxon>
        <taxon>Tanacetum</taxon>
    </lineage>
</organism>
<sequence>MLPFGKGTLEMGSSRFPSEDKPWEMTCGNGFELLGGISFKEDRVGVVWKEVGGGIMRARVVSRVVVGLVMKVVLVVLRGWEVFVRWFWMGKLLLEEMSMKSVRGIFFGGFWVEEFELEALENDDQDNGMRKIICRFLVCENDENDL</sequence>
<comment type="caution">
    <text evidence="1">The sequence shown here is derived from an EMBL/GenBank/DDBJ whole genome shotgun (WGS) entry which is preliminary data.</text>
</comment>
<proteinExistence type="predicted"/>
<dbReference type="AlphaFoldDB" id="A0A6L2NQ71"/>
<protein>
    <submittedName>
        <fullName evidence="1">Uncharacterized protein</fullName>
    </submittedName>
</protein>
<gene>
    <name evidence="1" type="ORF">Tci_060274</name>
</gene>
<accession>A0A6L2NQ71</accession>
<reference evidence="1" key="1">
    <citation type="journal article" date="2019" name="Sci. Rep.">
        <title>Draft genome of Tanacetum cinerariifolium, the natural source of mosquito coil.</title>
        <authorList>
            <person name="Yamashiro T."/>
            <person name="Shiraishi A."/>
            <person name="Satake H."/>
            <person name="Nakayama K."/>
        </authorList>
    </citation>
    <scope>NUCLEOTIDE SEQUENCE</scope>
</reference>